<dbReference type="Gene3D" id="1.10.486.10">
    <property type="entry name" value="PCRA, domain 4"/>
    <property type="match status" value="1"/>
</dbReference>
<dbReference type="Pfam" id="PF00580">
    <property type="entry name" value="UvrD-helicase"/>
    <property type="match status" value="1"/>
</dbReference>
<keyword evidence="5 15" id="KW-0347">Helicase</keyword>
<evidence type="ECO:0000256" key="9">
    <source>
        <dbReference type="ARBA" id="ARBA00023204"/>
    </source>
</evidence>
<keyword evidence="7 15" id="KW-0067">ATP-binding</keyword>
<dbReference type="Gene3D" id="3.40.50.300">
    <property type="entry name" value="P-loop containing nucleotide triphosphate hydrolases"/>
    <property type="match status" value="4"/>
</dbReference>
<keyword evidence="3" id="KW-0227">DNA damage</keyword>
<evidence type="ECO:0000256" key="6">
    <source>
        <dbReference type="ARBA" id="ARBA00022839"/>
    </source>
</evidence>
<dbReference type="GO" id="GO:0016787">
    <property type="term" value="F:hydrolase activity"/>
    <property type="evidence" value="ECO:0007669"/>
    <property type="project" value="UniProtKB-KW"/>
</dbReference>
<evidence type="ECO:0000256" key="7">
    <source>
        <dbReference type="ARBA" id="ARBA00022840"/>
    </source>
</evidence>
<accession>A0ABU0J0V2</accession>
<evidence type="ECO:0000256" key="5">
    <source>
        <dbReference type="ARBA" id="ARBA00022806"/>
    </source>
</evidence>
<feature type="binding site" evidence="15">
    <location>
        <begin position="25"/>
        <end position="32"/>
    </location>
    <ligand>
        <name>ATP</name>
        <dbReference type="ChEBI" id="CHEBI:30616"/>
    </ligand>
</feature>
<evidence type="ECO:0000256" key="12">
    <source>
        <dbReference type="ARBA" id="ARBA00034808"/>
    </source>
</evidence>
<keyword evidence="2 15" id="KW-0547">Nucleotide-binding</keyword>
<comment type="caution">
    <text evidence="18">The sequence shown here is derived from an EMBL/GenBank/DDBJ whole genome shotgun (WGS) entry which is preliminary data.</text>
</comment>
<evidence type="ECO:0000256" key="1">
    <source>
        <dbReference type="ARBA" id="ARBA00022722"/>
    </source>
</evidence>
<evidence type="ECO:0000256" key="4">
    <source>
        <dbReference type="ARBA" id="ARBA00022801"/>
    </source>
</evidence>
<dbReference type="Gene3D" id="3.90.320.10">
    <property type="match status" value="1"/>
</dbReference>
<evidence type="ECO:0000313" key="18">
    <source>
        <dbReference type="EMBL" id="MDQ0466847.1"/>
    </source>
</evidence>
<dbReference type="InterPro" id="IPR014017">
    <property type="entry name" value="DNA_helicase_UvrD-like_C"/>
</dbReference>
<dbReference type="InterPro" id="IPR011604">
    <property type="entry name" value="PDDEXK-like_dom_sf"/>
</dbReference>
<name>A0ABU0J0V2_9CAUL</name>
<dbReference type="Pfam" id="PF12705">
    <property type="entry name" value="PDDEXK_1"/>
    <property type="match status" value="1"/>
</dbReference>
<dbReference type="EMBL" id="JAUSVS010000015">
    <property type="protein sequence ID" value="MDQ0466847.1"/>
    <property type="molecule type" value="Genomic_DNA"/>
</dbReference>
<evidence type="ECO:0000256" key="11">
    <source>
        <dbReference type="ARBA" id="ARBA00034617"/>
    </source>
</evidence>
<evidence type="ECO:0000259" key="16">
    <source>
        <dbReference type="PROSITE" id="PS51198"/>
    </source>
</evidence>
<evidence type="ECO:0000256" key="2">
    <source>
        <dbReference type="ARBA" id="ARBA00022741"/>
    </source>
</evidence>
<organism evidence="18 19">
    <name type="scientific">Caulobacter ginsengisoli</name>
    <dbReference type="NCBI Taxonomy" id="400775"/>
    <lineage>
        <taxon>Bacteria</taxon>
        <taxon>Pseudomonadati</taxon>
        <taxon>Pseudomonadota</taxon>
        <taxon>Alphaproteobacteria</taxon>
        <taxon>Caulobacterales</taxon>
        <taxon>Caulobacteraceae</taxon>
        <taxon>Caulobacter</taxon>
    </lineage>
</organism>
<gene>
    <name evidence="18" type="ORF">QO010_004643</name>
</gene>
<dbReference type="Proteomes" id="UP001228905">
    <property type="component" value="Unassembled WGS sequence"/>
</dbReference>
<keyword evidence="8" id="KW-0238">DNA-binding</keyword>
<feature type="domain" description="UvrD-like helicase C-terminal" evidence="17">
    <location>
        <begin position="511"/>
        <end position="794"/>
    </location>
</feature>
<keyword evidence="19" id="KW-1185">Reference proteome</keyword>
<keyword evidence="4 15" id="KW-0378">Hydrolase</keyword>
<dbReference type="InterPro" id="IPR014151">
    <property type="entry name" value="DNA_helicase_AddA"/>
</dbReference>
<dbReference type="RefSeq" id="WP_307353036.1">
    <property type="nucleotide sequence ID" value="NZ_JAUSVS010000015.1"/>
</dbReference>
<dbReference type="PROSITE" id="PS51198">
    <property type="entry name" value="UVRD_HELICASE_ATP_BIND"/>
    <property type="match status" value="1"/>
</dbReference>
<evidence type="ECO:0000256" key="10">
    <source>
        <dbReference type="ARBA" id="ARBA00023235"/>
    </source>
</evidence>
<dbReference type="InterPro" id="IPR000212">
    <property type="entry name" value="DNA_helicase_UvrD/REP"/>
</dbReference>
<dbReference type="InterPro" id="IPR038726">
    <property type="entry name" value="PDDEXK_AddAB-type"/>
</dbReference>
<sequence>MIDPTLIDRAQALAADPAVNAFVTANAGSGKTKTLIDRVARLLLAGVPPSAILCVTYTKAAAAEMQGRLFKLLGGWSVAPDERLIDELARLGAEPGQDLSEARRLFARALETPGGLKIQTIHAFCEQLLRRFPLEAGVSPSFEVMDDAAAVLVAAEARTRLARFVLTTDQTIAEAYARLAVSLDYQAFEGLFRTFEDKREALAAYLAGKGLEGVETDVWARCGFDAPASVQALIDRAIDELDRPLWQAVAGVLAGGTATDARNAALMAAVLESPSPTLDAMLAIFFTQGGAGTPVAWMAKTSGLKSREDLRQRLLIEQERLEAAREWIRAARVAEDTTAVLSLAYAYGLAYRQAKQARGVLDFTDLIAKARDLVAASPGAPWVLYKLDGGLEHVLIDEAQDTAAEQWLIAKALTEEFFSGAGKARPAGALNRTLFVVGDDKQSIYSFQGADPERLLSETKAYVALIRQAERRAEAVPLRVSYRSTPEVLRFVDALFTKPDTRIGVKPPEGDEVLVHEPFRADHAGCVDLWPLEEEPETEERTAWTAPLDLESETSAHRRLAARIAGEIRRLVQAGDRVFDKETQAWRPARYGDVIVLVRRRRALFEDIIRALRQAGVPVAGADRLTLSAHIAFDDLMALARFVQFPADDLTLAALLKSPLCGFDDDQLYALAKPRKRESLWDRLQSGRNTEALTFLRAALDLADLPPFDFYSRVLGLRDAEGHTARARMVTRLGSEAADVIEEFLARALGAEQQGVLDLERLAAAFEGLDISVKREMEAGGDEVRVMTAHGAKGLEAPIVFLPETTMQGVARGSPLMETEDGLGFLWAPRAADDCEASAAARRRRADRELGESWRLLYVALTRARDRLVLCGRKPARQREGAAPTGWYGAMSEAFAHGDIAGDVHPVATADGFLFQRFGPDPQPMAAVAGELPLEAAQPAWLNAPAPTESAALAWASPSQAASRSRLPAPSPLSRQAGLDRFRRGDLIHRLLQLLPDLAPAERHAAADQLLAREPDLTDAQRAEMIEAAFGVLDHPDFAEVFGPGSRAEVALAGSAPGLPAGLAISGRVDRLRITPKRVLVVDYKTNRPAPADVAGVDPSYIAQLALYGAILAEVFPGRAIQAALVWTDGPKLMPLSEEVRAQALATLPGAG</sequence>
<evidence type="ECO:0000256" key="14">
    <source>
        <dbReference type="ARBA" id="ARBA00048988"/>
    </source>
</evidence>
<evidence type="ECO:0000256" key="13">
    <source>
        <dbReference type="ARBA" id="ARBA00034923"/>
    </source>
</evidence>
<dbReference type="SUPFAM" id="SSF52980">
    <property type="entry name" value="Restriction endonuclease-like"/>
    <property type="match status" value="1"/>
</dbReference>
<keyword evidence="9" id="KW-0234">DNA repair</keyword>
<dbReference type="InterPro" id="IPR014016">
    <property type="entry name" value="UvrD-like_ATP-bd"/>
</dbReference>
<feature type="domain" description="UvrD-like helicase ATP-binding" evidence="16">
    <location>
        <begin position="4"/>
        <end position="485"/>
    </location>
</feature>
<evidence type="ECO:0000313" key="19">
    <source>
        <dbReference type="Proteomes" id="UP001228905"/>
    </source>
</evidence>
<dbReference type="PANTHER" id="PTHR11070:SF2">
    <property type="entry name" value="ATP-DEPENDENT DNA HELICASE SRS2"/>
    <property type="match status" value="1"/>
</dbReference>
<dbReference type="NCBIfam" id="TIGR02784">
    <property type="entry name" value="addA_alphas"/>
    <property type="match status" value="1"/>
</dbReference>
<evidence type="ECO:0000256" key="3">
    <source>
        <dbReference type="ARBA" id="ARBA00022763"/>
    </source>
</evidence>
<dbReference type="InterPro" id="IPR011335">
    <property type="entry name" value="Restrct_endonuc-II-like"/>
</dbReference>
<dbReference type="PROSITE" id="PS51217">
    <property type="entry name" value="UVRD_HELICASE_CTER"/>
    <property type="match status" value="1"/>
</dbReference>
<evidence type="ECO:0000256" key="15">
    <source>
        <dbReference type="PROSITE-ProRule" id="PRU00560"/>
    </source>
</evidence>
<keyword evidence="10" id="KW-0413">Isomerase</keyword>
<comment type="catalytic activity">
    <reaction evidence="11">
        <text>Couples ATP hydrolysis with the unwinding of duplex DNA by translocating in the 3'-5' direction.</text>
        <dbReference type="EC" id="5.6.2.4"/>
    </reaction>
</comment>
<keyword evidence="6" id="KW-0269">Exonuclease</keyword>
<dbReference type="InterPro" id="IPR027417">
    <property type="entry name" value="P-loop_NTPase"/>
</dbReference>
<keyword evidence="1" id="KW-0540">Nuclease</keyword>
<dbReference type="EC" id="5.6.2.4" evidence="12"/>
<dbReference type="PANTHER" id="PTHR11070">
    <property type="entry name" value="UVRD / RECB / PCRA DNA HELICASE FAMILY MEMBER"/>
    <property type="match status" value="1"/>
</dbReference>
<proteinExistence type="predicted"/>
<dbReference type="GO" id="GO:0003678">
    <property type="term" value="F:DNA helicase activity"/>
    <property type="evidence" value="ECO:0007669"/>
    <property type="project" value="UniProtKB-EC"/>
</dbReference>
<comment type="catalytic activity">
    <reaction evidence="14">
        <text>ATP + H2O = ADP + phosphate + H(+)</text>
        <dbReference type="Rhea" id="RHEA:13065"/>
        <dbReference type="ChEBI" id="CHEBI:15377"/>
        <dbReference type="ChEBI" id="CHEBI:15378"/>
        <dbReference type="ChEBI" id="CHEBI:30616"/>
        <dbReference type="ChEBI" id="CHEBI:43474"/>
        <dbReference type="ChEBI" id="CHEBI:456216"/>
        <dbReference type="EC" id="5.6.2.4"/>
    </reaction>
</comment>
<dbReference type="SUPFAM" id="SSF52540">
    <property type="entry name" value="P-loop containing nucleoside triphosphate hydrolases"/>
    <property type="match status" value="1"/>
</dbReference>
<protein>
    <recommendedName>
        <fullName evidence="12">DNA 3'-5' helicase</fullName>
        <ecNumber evidence="12">5.6.2.4</ecNumber>
    </recommendedName>
    <alternativeName>
        <fullName evidence="13">DNA 3'-5' helicase II</fullName>
    </alternativeName>
</protein>
<evidence type="ECO:0000256" key="8">
    <source>
        <dbReference type="ARBA" id="ARBA00023125"/>
    </source>
</evidence>
<reference evidence="18 19" key="1">
    <citation type="submission" date="2023-07" db="EMBL/GenBank/DDBJ databases">
        <title>Genomic Encyclopedia of Type Strains, Phase IV (KMG-IV): sequencing the most valuable type-strain genomes for metagenomic binning, comparative biology and taxonomic classification.</title>
        <authorList>
            <person name="Goeker M."/>
        </authorList>
    </citation>
    <scope>NUCLEOTIDE SEQUENCE [LARGE SCALE GENOMIC DNA]</scope>
    <source>
        <strain evidence="18 19">DSM 18695</strain>
    </source>
</reference>
<evidence type="ECO:0000259" key="17">
    <source>
        <dbReference type="PROSITE" id="PS51217"/>
    </source>
</evidence>
<dbReference type="Pfam" id="PF13361">
    <property type="entry name" value="UvrD_C"/>
    <property type="match status" value="1"/>
</dbReference>